<proteinExistence type="predicted"/>
<dbReference type="RefSeq" id="XP_016732912.2">
    <property type="nucleotide sequence ID" value="XM_016877423.2"/>
</dbReference>
<dbReference type="GO" id="GO:0010119">
    <property type="term" value="P:regulation of stomatal movement"/>
    <property type="evidence" value="ECO:0007669"/>
    <property type="project" value="InterPro"/>
</dbReference>
<evidence type="ECO:0000313" key="7">
    <source>
        <dbReference type="RefSeq" id="XP_016732841.2"/>
    </source>
</evidence>
<dbReference type="InterPro" id="IPR032012">
    <property type="entry name" value="SCAB-ABD"/>
</dbReference>
<evidence type="ECO:0000259" key="2">
    <source>
        <dbReference type="Pfam" id="PF16709"/>
    </source>
</evidence>
<dbReference type="Proteomes" id="UP000818029">
    <property type="component" value="Chromosome D13"/>
</dbReference>
<feature type="domain" description="Stomatal closure-related actin-binding protein Ig" evidence="2">
    <location>
        <begin position="283"/>
        <end position="380"/>
    </location>
</feature>
<evidence type="ECO:0000256" key="1">
    <source>
        <dbReference type="SAM" id="Coils"/>
    </source>
</evidence>
<protein>
    <submittedName>
        <fullName evidence="7 8">Stomatal closure-related actin-binding protein 1 isoform X4</fullName>
    </submittedName>
</protein>
<evidence type="ECO:0000313" key="12">
    <source>
        <dbReference type="RefSeq" id="XP_040965536.1"/>
    </source>
</evidence>
<evidence type="ECO:0000259" key="5">
    <source>
        <dbReference type="Pfam" id="PF17684"/>
    </source>
</evidence>
<evidence type="ECO:0000259" key="3">
    <source>
        <dbReference type="Pfam" id="PF16711"/>
    </source>
</evidence>
<reference evidence="6" key="1">
    <citation type="journal article" date="2020" name="Nat. Genet.">
        <title>Genomic diversifications of five Gossypium allopolyploid species and their impact on cotton improvement.</title>
        <authorList>
            <person name="Chen Z.J."/>
            <person name="Sreedasyam A."/>
            <person name="Ando A."/>
            <person name="Song Q."/>
            <person name="De Santiago L.M."/>
            <person name="Hulse-Kemp A.M."/>
            <person name="Ding M."/>
            <person name="Ye W."/>
            <person name="Kirkbride R.C."/>
            <person name="Jenkins J."/>
            <person name="Plott C."/>
            <person name="Lovell J."/>
            <person name="Lin Y.M."/>
            <person name="Vaughn R."/>
            <person name="Liu B."/>
            <person name="Simpson S."/>
            <person name="Scheffler B.E."/>
            <person name="Wen L."/>
            <person name="Saski C.A."/>
            <person name="Grover C.E."/>
            <person name="Hu G."/>
            <person name="Conover J.L."/>
            <person name="Carlson J.W."/>
            <person name="Shu S."/>
            <person name="Boston L.B."/>
            <person name="Williams M."/>
            <person name="Peterson D.G."/>
            <person name="McGee K."/>
            <person name="Jones D.C."/>
            <person name="Wendel J.F."/>
            <person name="Stelly D.M."/>
            <person name="Grimwood J."/>
            <person name="Schmutz J."/>
        </authorList>
    </citation>
    <scope>NUCLEOTIDE SEQUENCE [LARGE SCALE GENOMIC DNA]</scope>
    <source>
        <strain evidence="6">cv. TM-1</strain>
    </source>
</reference>
<keyword evidence="6" id="KW-1185">Reference proteome</keyword>
<dbReference type="Pfam" id="PF16709">
    <property type="entry name" value="SCAB-Ig"/>
    <property type="match status" value="1"/>
</dbReference>
<dbReference type="PANTHER" id="PTHR31172">
    <property type="entry name" value="STOMATAL CLOSURE-RELATED ACTIN-BINDING PROTEIN 1"/>
    <property type="match status" value="1"/>
</dbReference>
<reference evidence="7 8" key="2">
    <citation type="submission" date="2025-05" db="UniProtKB">
        <authorList>
            <consortium name="RefSeq"/>
        </authorList>
    </citation>
    <scope>IDENTIFICATION</scope>
</reference>
<dbReference type="Pfam" id="PF16711">
    <property type="entry name" value="SCAB-ABD"/>
    <property type="match status" value="1"/>
</dbReference>
<evidence type="ECO:0000313" key="8">
    <source>
        <dbReference type="RefSeq" id="XP_016732912.2"/>
    </source>
</evidence>
<dbReference type="InterPro" id="IPR039640">
    <property type="entry name" value="SCAB"/>
</dbReference>
<dbReference type="RefSeq" id="XP_040965535.1">
    <property type="nucleotide sequence ID" value="XM_041109601.1"/>
</dbReference>
<dbReference type="SMR" id="A0A1U8N1D6"/>
<dbReference type="Pfam" id="PF17684">
    <property type="entry name" value="SCAB-PH"/>
    <property type="match status" value="1"/>
</dbReference>
<dbReference type="Gene3D" id="2.30.29.140">
    <property type="match status" value="1"/>
</dbReference>
<dbReference type="GO" id="GO:0003779">
    <property type="term" value="F:actin binding"/>
    <property type="evidence" value="ECO:0007669"/>
    <property type="project" value="InterPro"/>
</dbReference>
<organism evidence="6 8">
    <name type="scientific">Gossypium hirsutum</name>
    <name type="common">Upland cotton</name>
    <name type="synonym">Gossypium mexicanum</name>
    <dbReference type="NCBI Taxonomy" id="3635"/>
    <lineage>
        <taxon>Eukaryota</taxon>
        <taxon>Viridiplantae</taxon>
        <taxon>Streptophyta</taxon>
        <taxon>Embryophyta</taxon>
        <taxon>Tracheophyta</taxon>
        <taxon>Spermatophyta</taxon>
        <taxon>Magnoliopsida</taxon>
        <taxon>eudicotyledons</taxon>
        <taxon>Gunneridae</taxon>
        <taxon>Pentapetalae</taxon>
        <taxon>rosids</taxon>
        <taxon>malvids</taxon>
        <taxon>Malvales</taxon>
        <taxon>Malvaceae</taxon>
        <taxon>Malvoideae</taxon>
        <taxon>Gossypium</taxon>
    </lineage>
</organism>
<dbReference type="Gene3D" id="1.20.5.440">
    <property type="entry name" value="ATP synthase delta/epsilon subunit, C-terminal domain"/>
    <property type="match status" value="1"/>
</dbReference>
<feature type="domain" description="Stomatal closure-related actin-binding protein PH" evidence="5">
    <location>
        <begin position="383"/>
        <end position="490"/>
    </location>
</feature>
<evidence type="ECO:0000313" key="9">
    <source>
        <dbReference type="RefSeq" id="XP_040965533.1"/>
    </source>
</evidence>
<evidence type="ECO:0000313" key="6">
    <source>
        <dbReference type="Proteomes" id="UP000818029"/>
    </source>
</evidence>
<dbReference type="CDD" id="cd13232">
    <property type="entry name" value="Ig-PH_SCAB1"/>
    <property type="match status" value="1"/>
</dbReference>
<evidence type="ECO:0000259" key="4">
    <source>
        <dbReference type="Pfam" id="PF16712"/>
    </source>
</evidence>
<sequence length="496" mass="55081">MTRISRTFGDTMKKEAVPAVSADVIFASTSSRFPSYRIGSNNQIIDAKENPKVLSMKEVVARETALLLEQQQRLSVRDLASKFEKGLAAAAKLSEEAKLREAASLEKHVLLKKLRDALESLKGRVAGRNKDDVVEAIAMVEALAVQLTQREGELIQEKAEVKKLANFLKQASQDAKKLVDEERAFARAEIENARAAVQRVEEALQEHEKMSRATGKQDLEELMKEVQEARRIIMLHQPSKVMDMEHELCALRIQLAEKSKRSLLLQKELARSKGVKDNLSNLYELDGAETLGSYLRIKPCSDIAPELSKCSIQWYRVSSEGGKKELISGACKSVYAPEPFDVGRSLQAEIIYDGQLIKLTTTGAIDPAAGLGNYVEALVRKHDVEFNVIVTQMNGVDQPSESIHVLHVGKMRMKLRKEKTAIAKEYYSSAMQLCGVRGGGNAAAQALFWLAKKGFSVVLAFESERDRNAAIMLARRFAFDCNIMLAGPDDRTSLET</sequence>
<evidence type="ECO:0000313" key="11">
    <source>
        <dbReference type="RefSeq" id="XP_040965535.1"/>
    </source>
</evidence>
<evidence type="ECO:0000313" key="10">
    <source>
        <dbReference type="RefSeq" id="XP_040965534.1"/>
    </source>
</evidence>
<dbReference type="GeneID" id="107943329"/>
<dbReference type="AlphaFoldDB" id="A0A1U8N1D6"/>
<dbReference type="PANTHER" id="PTHR31172:SF3">
    <property type="entry name" value="STOMATAL CLOSURE-RELATED ACTIN-BINDING PROTEIN 1"/>
    <property type="match status" value="1"/>
</dbReference>
<dbReference type="RefSeq" id="XP_040965536.1">
    <property type="nucleotide sequence ID" value="XM_041109602.1"/>
</dbReference>
<dbReference type="InterPro" id="IPR032009">
    <property type="entry name" value="SCAB_CC"/>
</dbReference>
<feature type="domain" description="Stomatal closure-related actin-binding protein actin-binding" evidence="3">
    <location>
        <begin position="56"/>
        <end position="98"/>
    </location>
</feature>
<name>A0A1U8N1D6_GOSHI</name>
<dbReference type="RefSeq" id="XP_040965533.1">
    <property type="nucleotide sequence ID" value="XM_041109599.1"/>
</dbReference>
<dbReference type="RefSeq" id="XP_016732841.2">
    <property type="nucleotide sequence ID" value="XM_016877352.2"/>
</dbReference>
<dbReference type="Pfam" id="PF16712">
    <property type="entry name" value="SCAB_CC"/>
    <property type="match status" value="1"/>
</dbReference>
<feature type="domain" description="Stomatal closure-related actin-binding protein coiled-coil" evidence="4">
    <location>
        <begin position="102"/>
        <end position="269"/>
    </location>
</feature>
<dbReference type="GO" id="GO:0007015">
    <property type="term" value="P:actin filament organization"/>
    <property type="evidence" value="ECO:0007669"/>
    <property type="project" value="InterPro"/>
</dbReference>
<keyword evidence="1" id="KW-0175">Coiled coil</keyword>
<dbReference type="Gene3D" id="2.60.40.2700">
    <property type="match status" value="1"/>
</dbReference>
<accession>A0A1U8N1D6</accession>
<dbReference type="InterPro" id="IPR041144">
    <property type="entry name" value="SCAB-PH"/>
</dbReference>
<dbReference type="InterPro" id="IPR032015">
    <property type="entry name" value="SCAB-Ig"/>
</dbReference>
<dbReference type="CDD" id="cd11675">
    <property type="entry name" value="SCAB1_middle"/>
    <property type="match status" value="1"/>
</dbReference>
<feature type="coiled-coil region" evidence="1">
    <location>
        <begin position="176"/>
        <end position="232"/>
    </location>
</feature>
<gene>
    <name evidence="7 8 9 10 11 12" type="primary">LOC107943329</name>
</gene>
<dbReference type="RefSeq" id="XP_040965534.1">
    <property type="nucleotide sequence ID" value="XM_041109600.1"/>
</dbReference>